<dbReference type="RefSeq" id="WP_379538537.1">
    <property type="nucleotide sequence ID" value="NZ_JBHSDR010000006.1"/>
</dbReference>
<dbReference type="SUPFAM" id="SSF54523">
    <property type="entry name" value="Pili subunits"/>
    <property type="match status" value="1"/>
</dbReference>
<keyword evidence="13" id="KW-1185">Reference proteome</keyword>
<evidence type="ECO:0000313" key="13">
    <source>
        <dbReference type="Proteomes" id="UP001595828"/>
    </source>
</evidence>
<dbReference type="InterPro" id="IPR010055">
    <property type="entry name" value="T2SS_protein-GspJ"/>
</dbReference>
<evidence type="ECO:0000256" key="9">
    <source>
        <dbReference type="ARBA" id="ARBA00023136"/>
    </source>
</evidence>
<dbReference type="PANTHER" id="PTHR39583:SF2">
    <property type="entry name" value="TYPE II SECRETION SYSTEM PROTEIN J"/>
    <property type="match status" value="1"/>
</dbReference>
<comment type="similarity">
    <text evidence="2">Belongs to the GSP J family.</text>
</comment>
<feature type="transmembrane region" description="Helical" evidence="11">
    <location>
        <begin position="16"/>
        <end position="38"/>
    </location>
</feature>
<keyword evidence="8 11" id="KW-1133">Transmembrane helix</keyword>
<evidence type="ECO:0000256" key="10">
    <source>
        <dbReference type="SAM" id="MobiDB-lite"/>
    </source>
</evidence>
<evidence type="ECO:0000256" key="3">
    <source>
        <dbReference type="ARBA" id="ARBA00021539"/>
    </source>
</evidence>
<dbReference type="Gene3D" id="3.10.610.10">
    <property type="entry name" value="GSPII I/J protein-like"/>
    <property type="match status" value="1"/>
</dbReference>
<name>A0ABV8RNW5_9SPHN</name>
<reference evidence="13" key="1">
    <citation type="journal article" date="2019" name="Int. J. Syst. Evol. Microbiol.">
        <title>The Global Catalogue of Microorganisms (GCM) 10K type strain sequencing project: providing services to taxonomists for standard genome sequencing and annotation.</title>
        <authorList>
            <consortium name="The Broad Institute Genomics Platform"/>
            <consortium name="The Broad Institute Genome Sequencing Center for Infectious Disease"/>
            <person name="Wu L."/>
            <person name="Ma J."/>
        </authorList>
    </citation>
    <scope>NUCLEOTIDE SEQUENCE [LARGE SCALE GENOMIC DNA]</scope>
    <source>
        <strain evidence="13">CGMCC 1.12989</strain>
    </source>
</reference>
<dbReference type="PANTHER" id="PTHR39583">
    <property type="entry name" value="TYPE II SECRETION SYSTEM PROTEIN J-RELATED"/>
    <property type="match status" value="1"/>
</dbReference>
<organism evidence="12 13">
    <name type="scientific">Novosphingobium tardum</name>
    <dbReference type="NCBI Taxonomy" id="1538021"/>
    <lineage>
        <taxon>Bacteria</taxon>
        <taxon>Pseudomonadati</taxon>
        <taxon>Pseudomonadota</taxon>
        <taxon>Alphaproteobacteria</taxon>
        <taxon>Sphingomonadales</taxon>
        <taxon>Sphingomonadaceae</taxon>
        <taxon>Novosphingobium</taxon>
    </lineage>
</organism>
<dbReference type="InterPro" id="IPR045584">
    <property type="entry name" value="Pilin-like"/>
</dbReference>
<evidence type="ECO:0000256" key="4">
    <source>
        <dbReference type="ARBA" id="ARBA00022475"/>
    </source>
</evidence>
<evidence type="ECO:0000256" key="8">
    <source>
        <dbReference type="ARBA" id="ARBA00022989"/>
    </source>
</evidence>
<keyword evidence="7 11" id="KW-0812">Transmembrane</keyword>
<sequence>MKAPAPSRNGFTLVEMLIALAIFALIAGGALSLLRFSVDAEAASRTKTEQIAAMRRFLSVWSADLAQAVPRPSRDANGELRPALEGTNPDGTILRLTRGGWSNFDGSPRPSLQRVAYSWSGGKLRRAGQPYPDGAASESGAALADAAAPPVLRFRTADGVWHDRWEPQRTAQLPVAIELTITMRGGQPLRVVSLVGANYQ</sequence>
<dbReference type="InterPro" id="IPR051621">
    <property type="entry name" value="T2SS_protein_J"/>
</dbReference>
<dbReference type="NCBIfam" id="TIGR01711">
    <property type="entry name" value="gspJ"/>
    <property type="match status" value="1"/>
</dbReference>
<keyword evidence="4" id="KW-1003">Cell membrane</keyword>
<evidence type="ECO:0000313" key="12">
    <source>
        <dbReference type="EMBL" id="MFC4295048.1"/>
    </source>
</evidence>
<keyword evidence="5" id="KW-0488">Methylation</keyword>
<dbReference type="NCBIfam" id="TIGR02532">
    <property type="entry name" value="IV_pilin_GFxxxE"/>
    <property type="match status" value="1"/>
</dbReference>
<dbReference type="Pfam" id="PF11612">
    <property type="entry name" value="T2SSJ"/>
    <property type="match status" value="1"/>
</dbReference>
<feature type="region of interest" description="Disordered" evidence="10">
    <location>
        <begin position="71"/>
        <end position="90"/>
    </location>
</feature>
<evidence type="ECO:0000256" key="7">
    <source>
        <dbReference type="ARBA" id="ARBA00022692"/>
    </source>
</evidence>
<evidence type="ECO:0000256" key="6">
    <source>
        <dbReference type="ARBA" id="ARBA00022519"/>
    </source>
</evidence>
<accession>A0ABV8RNW5</accession>
<evidence type="ECO:0000256" key="1">
    <source>
        <dbReference type="ARBA" id="ARBA00004377"/>
    </source>
</evidence>
<keyword evidence="9 11" id="KW-0472">Membrane</keyword>
<protein>
    <recommendedName>
        <fullName evidence="3">Type II secretion system protein J</fullName>
    </recommendedName>
</protein>
<comment type="caution">
    <text evidence="12">The sequence shown here is derived from an EMBL/GenBank/DDBJ whole genome shotgun (WGS) entry which is preliminary data.</text>
</comment>
<evidence type="ECO:0000256" key="5">
    <source>
        <dbReference type="ARBA" id="ARBA00022481"/>
    </source>
</evidence>
<keyword evidence="6" id="KW-0997">Cell inner membrane</keyword>
<dbReference type="InterPro" id="IPR012902">
    <property type="entry name" value="N_methyl_site"/>
</dbReference>
<comment type="subcellular location">
    <subcellularLocation>
        <location evidence="1">Cell inner membrane</location>
        <topology evidence="1">Single-pass membrane protein</topology>
    </subcellularLocation>
</comment>
<evidence type="ECO:0000256" key="2">
    <source>
        <dbReference type="ARBA" id="ARBA00011084"/>
    </source>
</evidence>
<gene>
    <name evidence="12" type="primary">gspJ</name>
    <name evidence="12" type="ORF">ACFO0A_08270</name>
</gene>
<evidence type="ECO:0000256" key="11">
    <source>
        <dbReference type="SAM" id="Phobius"/>
    </source>
</evidence>
<dbReference type="Proteomes" id="UP001595828">
    <property type="component" value="Unassembled WGS sequence"/>
</dbReference>
<dbReference type="EMBL" id="JBHSDR010000006">
    <property type="protein sequence ID" value="MFC4295048.1"/>
    <property type="molecule type" value="Genomic_DNA"/>
</dbReference>
<proteinExistence type="inferred from homology"/>
<dbReference type="Pfam" id="PF07963">
    <property type="entry name" value="N_methyl"/>
    <property type="match status" value="1"/>
</dbReference>